<name>A0A9W4U4Q2_9PLEO</name>
<evidence type="ECO:0000256" key="6">
    <source>
        <dbReference type="ARBA" id="ARBA00022833"/>
    </source>
</evidence>
<dbReference type="Gene3D" id="3.40.50.720">
    <property type="entry name" value="NAD(P)-binding Rossmann-like Domain"/>
    <property type="match status" value="1"/>
</dbReference>
<dbReference type="FunFam" id="3.40.50.720:FF:000158">
    <property type="entry name" value="Zinc-binding alcohol dehydrogenase"/>
    <property type="match status" value="1"/>
</dbReference>
<dbReference type="Gene3D" id="3.90.180.10">
    <property type="entry name" value="Medium-chain alcohol dehydrogenases, catalytic domain"/>
    <property type="match status" value="1"/>
</dbReference>
<dbReference type="CDD" id="cd05283">
    <property type="entry name" value="CAD1"/>
    <property type="match status" value="1"/>
</dbReference>
<comment type="subunit">
    <text evidence="3">Homodimer.</text>
</comment>
<dbReference type="InterPro" id="IPR013154">
    <property type="entry name" value="ADH-like_N"/>
</dbReference>
<comment type="catalytic activity">
    <reaction evidence="10">
        <text>a primary alcohol + NADP(+) = an aldehyde + NADPH + H(+)</text>
        <dbReference type="Rhea" id="RHEA:15937"/>
        <dbReference type="ChEBI" id="CHEBI:15378"/>
        <dbReference type="ChEBI" id="CHEBI:15734"/>
        <dbReference type="ChEBI" id="CHEBI:17478"/>
        <dbReference type="ChEBI" id="CHEBI:57783"/>
        <dbReference type="ChEBI" id="CHEBI:58349"/>
        <dbReference type="EC" id="1.1.1.2"/>
    </reaction>
    <physiologicalReaction direction="left-to-right" evidence="10">
        <dbReference type="Rhea" id="RHEA:15938"/>
    </physiologicalReaction>
    <physiologicalReaction direction="right-to-left" evidence="10">
        <dbReference type="Rhea" id="RHEA:15939"/>
    </physiologicalReaction>
</comment>
<protein>
    <recommendedName>
        <fullName evidence="9">alcohol dehydrogenase (NADP(+))</fullName>
        <ecNumber evidence="9">1.1.1.2</ecNumber>
    </recommendedName>
</protein>
<dbReference type="OrthoDB" id="1879366at2759"/>
<dbReference type="AlphaFoldDB" id="A0A9W4U4Q2"/>
<dbReference type="Pfam" id="PF00107">
    <property type="entry name" value="ADH_zinc_N"/>
    <property type="match status" value="1"/>
</dbReference>
<dbReference type="InterPro" id="IPR047109">
    <property type="entry name" value="CAD-like"/>
</dbReference>
<dbReference type="GO" id="GO:0006066">
    <property type="term" value="P:alcohol metabolic process"/>
    <property type="evidence" value="ECO:0007669"/>
    <property type="project" value="UniProtKB-ARBA"/>
</dbReference>
<reference evidence="13" key="1">
    <citation type="submission" date="2023-01" db="EMBL/GenBank/DDBJ databases">
        <authorList>
            <person name="Van Ghelder C."/>
            <person name="Rancurel C."/>
        </authorList>
    </citation>
    <scope>NUCLEOTIDE SEQUENCE</scope>
    <source>
        <strain evidence="13">CNCM I-4278</strain>
    </source>
</reference>
<dbReference type="EMBL" id="CAOQHR010000001">
    <property type="protein sequence ID" value="CAI6278648.1"/>
    <property type="molecule type" value="Genomic_DNA"/>
</dbReference>
<keyword evidence="5 11" id="KW-0479">Metal-binding</keyword>
<dbReference type="SMART" id="SM00829">
    <property type="entry name" value="PKS_ER"/>
    <property type="match status" value="1"/>
</dbReference>
<evidence type="ECO:0000256" key="4">
    <source>
        <dbReference type="ARBA" id="ARBA00022553"/>
    </source>
</evidence>
<dbReference type="SUPFAM" id="SSF50129">
    <property type="entry name" value="GroES-like"/>
    <property type="match status" value="1"/>
</dbReference>
<dbReference type="EC" id="1.1.1.2" evidence="9"/>
<dbReference type="InterPro" id="IPR013149">
    <property type="entry name" value="ADH-like_C"/>
</dbReference>
<comment type="cofactor">
    <cofactor evidence="1 11">
        <name>Zn(2+)</name>
        <dbReference type="ChEBI" id="CHEBI:29105"/>
    </cofactor>
</comment>
<sequence>MSSPEKFHGWLGHDATSAQGNLRWEPFTPKPFAETDIDIKVSHCGICGTDIHTLRSGWGPTHYPACVGHEIVGTVVRVGSSASSRHRIGDRVGVGAQALSCQRGDCDECSNGMESYCGKGFVGTYNGQYKDSGYWSMGGYADYVRVPAAFAIKIPDQVKSEDAAPMMCGGITVYAPLIHNGAGPGKTVGIVGLGGLGHFGVLFAKALGCDKVVAISRRRNKEDDTKAMGATDYIATSEDEKWDKKHSRTLDLIISTVSAPDMPLSGYLRLLKTKGQFIQVGAPEDVLPAISAFALIAKGCKIGGSQVGSPKEIEDMLKFAAEKGVKPWVQKIPMKQANKAIVEMEEGKARYRFVLENDEAHARL</sequence>
<comment type="caution">
    <text evidence="13">The sequence shown here is derived from an EMBL/GenBank/DDBJ whole genome shotgun (WGS) entry which is preliminary data.</text>
</comment>
<organism evidence="13 14">
    <name type="scientific">Periconia digitata</name>
    <dbReference type="NCBI Taxonomy" id="1303443"/>
    <lineage>
        <taxon>Eukaryota</taxon>
        <taxon>Fungi</taxon>
        <taxon>Dikarya</taxon>
        <taxon>Ascomycota</taxon>
        <taxon>Pezizomycotina</taxon>
        <taxon>Dothideomycetes</taxon>
        <taxon>Pleosporomycetidae</taxon>
        <taxon>Pleosporales</taxon>
        <taxon>Massarineae</taxon>
        <taxon>Periconiaceae</taxon>
        <taxon>Periconia</taxon>
    </lineage>
</organism>
<dbReference type="Pfam" id="PF08240">
    <property type="entry name" value="ADH_N"/>
    <property type="match status" value="1"/>
</dbReference>
<evidence type="ECO:0000256" key="9">
    <source>
        <dbReference type="ARBA" id="ARBA00024074"/>
    </source>
</evidence>
<accession>A0A9W4U4Q2</accession>
<dbReference type="InterPro" id="IPR036291">
    <property type="entry name" value="NAD(P)-bd_dom_sf"/>
</dbReference>
<evidence type="ECO:0000259" key="12">
    <source>
        <dbReference type="SMART" id="SM00829"/>
    </source>
</evidence>
<evidence type="ECO:0000313" key="14">
    <source>
        <dbReference type="Proteomes" id="UP001152607"/>
    </source>
</evidence>
<evidence type="ECO:0000256" key="7">
    <source>
        <dbReference type="ARBA" id="ARBA00022857"/>
    </source>
</evidence>
<evidence type="ECO:0000313" key="13">
    <source>
        <dbReference type="EMBL" id="CAI6278648.1"/>
    </source>
</evidence>
<feature type="domain" description="Enoyl reductase (ER)" evidence="12">
    <location>
        <begin position="20"/>
        <end position="355"/>
    </location>
</feature>
<evidence type="ECO:0000256" key="1">
    <source>
        <dbReference type="ARBA" id="ARBA00001947"/>
    </source>
</evidence>
<evidence type="ECO:0000256" key="10">
    <source>
        <dbReference type="ARBA" id="ARBA00050997"/>
    </source>
</evidence>
<dbReference type="InterPro" id="IPR002328">
    <property type="entry name" value="ADH_Zn_CS"/>
</dbReference>
<keyword evidence="8" id="KW-0560">Oxidoreductase</keyword>
<dbReference type="InterPro" id="IPR020843">
    <property type="entry name" value="ER"/>
</dbReference>
<evidence type="ECO:0000256" key="3">
    <source>
        <dbReference type="ARBA" id="ARBA00011738"/>
    </source>
</evidence>
<keyword evidence="4" id="KW-0597">Phosphoprotein</keyword>
<evidence type="ECO:0000256" key="8">
    <source>
        <dbReference type="ARBA" id="ARBA00023002"/>
    </source>
</evidence>
<dbReference type="GO" id="GO:0008106">
    <property type="term" value="F:alcohol dehydrogenase (NADP+) activity"/>
    <property type="evidence" value="ECO:0007669"/>
    <property type="project" value="UniProtKB-EC"/>
</dbReference>
<evidence type="ECO:0000256" key="2">
    <source>
        <dbReference type="ARBA" id="ARBA00008072"/>
    </source>
</evidence>
<keyword evidence="7" id="KW-0521">NADP</keyword>
<dbReference type="SUPFAM" id="SSF51735">
    <property type="entry name" value="NAD(P)-binding Rossmann-fold domains"/>
    <property type="match status" value="1"/>
</dbReference>
<comment type="similarity">
    <text evidence="2 11">Belongs to the zinc-containing alcohol dehydrogenase family.</text>
</comment>
<keyword evidence="6 11" id="KW-0862">Zinc</keyword>
<keyword evidence="14" id="KW-1185">Reference proteome</keyword>
<dbReference type="GO" id="GO:0008270">
    <property type="term" value="F:zinc ion binding"/>
    <property type="evidence" value="ECO:0007669"/>
    <property type="project" value="InterPro"/>
</dbReference>
<gene>
    <name evidence="13" type="ORF">PDIGIT_LOCUS2015</name>
</gene>
<dbReference type="PROSITE" id="PS00059">
    <property type="entry name" value="ADH_ZINC"/>
    <property type="match status" value="1"/>
</dbReference>
<dbReference type="InterPro" id="IPR011032">
    <property type="entry name" value="GroES-like_sf"/>
</dbReference>
<evidence type="ECO:0000256" key="11">
    <source>
        <dbReference type="RuleBase" id="RU361277"/>
    </source>
</evidence>
<dbReference type="PANTHER" id="PTHR42683">
    <property type="entry name" value="ALDEHYDE REDUCTASE"/>
    <property type="match status" value="1"/>
</dbReference>
<evidence type="ECO:0000256" key="5">
    <source>
        <dbReference type="ARBA" id="ARBA00022723"/>
    </source>
</evidence>
<dbReference type="Proteomes" id="UP001152607">
    <property type="component" value="Unassembled WGS sequence"/>
</dbReference>
<proteinExistence type="inferred from homology"/>